<evidence type="ECO:0000313" key="3">
    <source>
        <dbReference type="Proteomes" id="UP000590542"/>
    </source>
</evidence>
<evidence type="ECO:0000313" key="2">
    <source>
        <dbReference type="EMBL" id="NMB91296.1"/>
    </source>
</evidence>
<keyword evidence="1" id="KW-0812">Transmembrane</keyword>
<comment type="caution">
    <text evidence="2">The sequence shown here is derived from an EMBL/GenBank/DDBJ whole genome shotgun (WGS) entry which is preliminary data.</text>
</comment>
<reference evidence="2 3" key="1">
    <citation type="journal article" date="2020" name="Biotechnol. Biofuels">
        <title>New insights from the biogas microbiome by comprehensive genome-resolved metagenomics of nearly 1600 species originating from multiple anaerobic digesters.</title>
        <authorList>
            <person name="Campanaro S."/>
            <person name="Treu L."/>
            <person name="Rodriguez-R L.M."/>
            <person name="Kovalovszki A."/>
            <person name="Ziels R.M."/>
            <person name="Maus I."/>
            <person name="Zhu X."/>
            <person name="Kougias P.G."/>
            <person name="Basile A."/>
            <person name="Luo G."/>
            <person name="Schluter A."/>
            <person name="Konstantinidis K.T."/>
            <person name="Angelidaki I."/>
        </authorList>
    </citation>
    <scope>NUCLEOTIDE SEQUENCE [LARGE SCALE GENOMIC DNA]</scope>
    <source>
        <strain evidence="2">AS27yjCOA_202</strain>
    </source>
</reference>
<proteinExistence type="predicted"/>
<organism evidence="2 3">
    <name type="scientific">candidate division WWE3 bacterium</name>
    <dbReference type="NCBI Taxonomy" id="2053526"/>
    <lineage>
        <taxon>Bacteria</taxon>
        <taxon>Katanobacteria</taxon>
    </lineage>
</organism>
<dbReference type="AlphaFoldDB" id="A0A7X9HSB4"/>
<dbReference type="EMBL" id="JAAZNV010000005">
    <property type="protein sequence ID" value="NMB91296.1"/>
    <property type="molecule type" value="Genomic_DNA"/>
</dbReference>
<protein>
    <recommendedName>
        <fullName evidence="4">Polysaccharide chain length determinant N-terminal domain-containing protein</fullName>
    </recommendedName>
</protein>
<keyword evidence="1" id="KW-1133">Transmembrane helix</keyword>
<dbReference type="Proteomes" id="UP000590542">
    <property type="component" value="Unassembled WGS sequence"/>
</dbReference>
<keyword evidence="1" id="KW-0472">Membrane</keyword>
<name>A0A7X9HSB4_UNCKA</name>
<feature type="transmembrane region" description="Helical" evidence="1">
    <location>
        <begin position="15"/>
        <end position="34"/>
    </location>
</feature>
<evidence type="ECO:0008006" key="4">
    <source>
        <dbReference type="Google" id="ProtNLM"/>
    </source>
</evidence>
<feature type="transmembrane region" description="Helical" evidence="1">
    <location>
        <begin position="174"/>
        <end position="192"/>
    </location>
</feature>
<accession>A0A7X9HSB4</accession>
<gene>
    <name evidence="2" type="ORF">GYA37_00435</name>
</gene>
<evidence type="ECO:0000256" key="1">
    <source>
        <dbReference type="SAM" id="Phobius"/>
    </source>
</evidence>
<sequence length="201" mass="22686">MEAKEIIKKLKKYKIQFIIFSILGGALGLGICFLPPKYISSGSFYVKRSISSERSFFTYEGYYGQQTALSYTNSVMALAESIDLKKVVIEKLGMEVDEESLRRISKMIKVRKTGPQVISITVKANSINMAEDMWNKLSETLLDTTYEINKGGDSNLMVVKVSGKPVIKQSYRSMLLFGFCGLLISSTLYLLFVCIKEYLKD</sequence>